<evidence type="ECO:0000313" key="3">
    <source>
        <dbReference type="EMBL" id="MFC3977162.1"/>
    </source>
</evidence>
<evidence type="ECO:0000259" key="1">
    <source>
        <dbReference type="Pfam" id="PF19081"/>
    </source>
</evidence>
<evidence type="ECO:0000313" key="4">
    <source>
        <dbReference type="Proteomes" id="UP001595766"/>
    </source>
</evidence>
<dbReference type="NCBIfam" id="TIGR03696">
    <property type="entry name" value="Rhs_assc_core"/>
    <property type="match status" value="1"/>
</dbReference>
<reference evidence="4" key="1">
    <citation type="journal article" date="2019" name="Int. J. Syst. Evol. Microbiol.">
        <title>The Global Catalogue of Microorganisms (GCM) 10K type strain sequencing project: providing services to taxonomists for standard genome sequencing and annotation.</title>
        <authorList>
            <consortium name="The Broad Institute Genomics Platform"/>
            <consortium name="The Broad Institute Genome Sequencing Center for Infectious Disease"/>
            <person name="Wu L."/>
            <person name="Ma J."/>
        </authorList>
    </citation>
    <scope>NUCLEOTIDE SEQUENCE [LARGE SCALE GENOMIC DNA]</scope>
    <source>
        <strain evidence="4">CECT 8551</strain>
    </source>
</reference>
<dbReference type="RefSeq" id="WP_241291734.1">
    <property type="nucleotide sequence ID" value="NZ_JAKZGR010000002.1"/>
</dbReference>
<dbReference type="Pfam" id="PF19081">
    <property type="entry name" value="Ig_7"/>
    <property type="match status" value="1"/>
</dbReference>
<dbReference type="InterPro" id="IPR050708">
    <property type="entry name" value="T6SS_VgrG/RHS"/>
</dbReference>
<dbReference type="InterPro" id="IPR022385">
    <property type="entry name" value="Rhs_assc_core"/>
</dbReference>
<sequence>MRNISFLSLFMVFGFVGVTIAQNITNVTISGPTTTTSGTNVTYNAQFWSNSQQIAPPGSGDYQWSHSGGTELFNTLTQMQLNFNTAGSHYVAYDFATFDNYFSPYMPVSVTGSTNLCNGVNASANNVSRVGPGTVTLVANAAPSGFSYRWFASNQTTELSTSQSYTTPSISSTTTYYLAYRNNTSGCLTTKVPVQAIITAAAPDENYVKTYTAKVASTNQTTIKTGTAAQSYKSITYFDGLGRPKQEVVQQGAVNGKDIVKPIVYDAYGRQARSHLPYAESDGITDGRFRTAGVSRQATYYQTKFSDAYGYTEAQFEPSPLNRVDKQAAQGASWRMGTGREVKFSRRPNTTADAVRIFTVNASGLPQSSAVYAANMLWVEIVDDEDNMRTMSYTDKLGRVILKKVQHTASPTGAGYTGWLCTYYVYDDFGDLRVVIPPRAVEILVSKSWATASTTNTILANAQYYRYTYDGRRRLVEKKLPGKNTEFIIYDEQNRVVATQDGVLAASSKWLYNKYDALGRVILTGITTQTGSRATVQALVTGNNNSVLSTAATPTTTGGWPSNLGEILSAYYYDSYAGLTTFSYLKPSSPYTNFHDHDSNIHGLLAGKKVKNYASNSLLTTLFFYDSKGREIQSVSQHHLSNSVRVSTRYNFENKPEQTLTQYNGSTYNVLKTWIYNNNGSIAQVKHKVNTGTEHTIVQNNYSEVGELINKSNPATSLGYQYNIRGWLTDMTSTDSRVFHQKLYYQTGGGTNRWNGNISAIDWKGEDNKWRKYSYVYDNAQRLNSATYTVPSTTAENGRYTVNAITYDANGNILTMNRSGQRTTSTYGAVDNLTYTYESNADLSSYSNRLLKVADGITTTNYTSKDFKPVSGGANYSYDVNGNQTVNSDKGITSTTYNHLNLPTEIVFTGTNRRILYDYDADGVKVRQRVYTGSTSPSSTTNYIGEFVFNGTAIDYILHEEGRVVYETGESFYEYNIKDHLGNVRQVMRVPTAQGFMATMEDTHAEEEEQNFTMLAESRQSGLEHNVTAGGNKVAWLNASRGRTLGPSTTIPLAAGDSINLKVFAKYEDQKSSKLSKGAFVASGAKDRLVNDLLEFSNVTSRTGGVNAITLISIIDIMAKDLQKRDAPEAYMGYALYDADSNLYEFGKHVLSKNAANEHEVLENNLYIPQDGYMETFLVNETDENVWFDDFSIMSLSTPIVQETHYDPWGLELTGLGFQASGMKVNKYLYNGKELLDDLNLNLYDHGARLFDPAIGRWISIDPMAHLREWVSPYNFVQNNPLNRIDPDGAFDWVVNRETNEYTWMDNVTSASDTPEGYSYVGAKDSDILRDLGVAFKLPGQESNRVGYVAMDVEQGRYAANHLINVKAKSNVTISADVRYNMSEGSENNVLGRKFEGVKISAIVVGSNSGTDGRVDAHSGLSVDYGGQSYTTALRNPQGSYAKQTGTQIGVGSVTIPASQTSQSKSFTGISVSGGWWATNSANMRTPVVYHPLTPYPHSFKHSWTFPNK</sequence>
<dbReference type="Gene3D" id="2.180.10.10">
    <property type="entry name" value="RHS repeat-associated core"/>
    <property type="match status" value="2"/>
</dbReference>
<feature type="domain" description="DUF6443" evidence="2">
    <location>
        <begin position="209"/>
        <end position="345"/>
    </location>
</feature>
<proteinExistence type="predicted"/>
<organism evidence="3 4">
    <name type="scientific">Belliella kenyensis</name>
    <dbReference type="NCBI Taxonomy" id="1472724"/>
    <lineage>
        <taxon>Bacteria</taxon>
        <taxon>Pseudomonadati</taxon>
        <taxon>Bacteroidota</taxon>
        <taxon>Cytophagia</taxon>
        <taxon>Cytophagales</taxon>
        <taxon>Cyclobacteriaceae</taxon>
        <taxon>Belliella</taxon>
    </lineage>
</organism>
<dbReference type="Proteomes" id="UP001595766">
    <property type="component" value="Unassembled WGS sequence"/>
</dbReference>
<comment type="caution">
    <text evidence="3">The sequence shown here is derived from an EMBL/GenBank/DDBJ whole genome shotgun (WGS) entry which is preliminary data.</text>
</comment>
<feature type="domain" description="Ig-like" evidence="1">
    <location>
        <begin position="125"/>
        <end position="198"/>
    </location>
</feature>
<name>A0ABV8ELY6_9BACT</name>
<dbReference type="PANTHER" id="PTHR32305">
    <property type="match status" value="1"/>
</dbReference>
<dbReference type="InterPro" id="IPR045619">
    <property type="entry name" value="DUF6443"/>
</dbReference>
<gene>
    <name evidence="3" type="ORF">ACFOUP_12310</name>
</gene>
<evidence type="ECO:0000259" key="2">
    <source>
        <dbReference type="Pfam" id="PF20041"/>
    </source>
</evidence>
<accession>A0ABV8ELY6</accession>
<dbReference type="InterPro" id="IPR044023">
    <property type="entry name" value="Ig_7"/>
</dbReference>
<dbReference type="EMBL" id="JBHSAV010000053">
    <property type="protein sequence ID" value="MFC3977162.1"/>
    <property type="molecule type" value="Genomic_DNA"/>
</dbReference>
<keyword evidence="4" id="KW-1185">Reference proteome</keyword>
<dbReference type="Pfam" id="PF20041">
    <property type="entry name" value="DUF6443"/>
    <property type="match status" value="1"/>
</dbReference>
<dbReference type="PANTHER" id="PTHR32305:SF15">
    <property type="entry name" value="PROTEIN RHSA-RELATED"/>
    <property type="match status" value="1"/>
</dbReference>
<protein>
    <submittedName>
        <fullName evidence="3">DUF6443 domain-containing protein</fullName>
    </submittedName>
</protein>